<feature type="transmembrane region" description="Helical" evidence="1">
    <location>
        <begin position="101"/>
        <end position="124"/>
    </location>
</feature>
<gene>
    <name evidence="2" type="ORF">IPOD504_LOCUS312</name>
</gene>
<keyword evidence="1" id="KW-0472">Membrane</keyword>
<evidence type="ECO:0000313" key="2">
    <source>
        <dbReference type="EMBL" id="CAH2034842.1"/>
    </source>
</evidence>
<accession>A0ABN8HPZ7</accession>
<dbReference type="InterPro" id="IPR031720">
    <property type="entry name" value="DUF4728"/>
</dbReference>
<dbReference type="PANTHER" id="PTHR36694:SF11">
    <property type="entry name" value="LP21121P-RELATED"/>
    <property type="match status" value="1"/>
</dbReference>
<keyword evidence="1" id="KW-0812">Transmembrane</keyword>
<dbReference type="EMBL" id="OW152813">
    <property type="protein sequence ID" value="CAH2034842.1"/>
    <property type="molecule type" value="Genomic_DNA"/>
</dbReference>
<feature type="transmembrane region" description="Helical" evidence="1">
    <location>
        <begin position="136"/>
        <end position="156"/>
    </location>
</feature>
<name>A0ABN8HPZ7_9NEOP</name>
<proteinExistence type="predicted"/>
<keyword evidence="3" id="KW-1185">Reference proteome</keyword>
<evidence type="ECO:0000256" key="1">
    <source>
        <dbReference type="SAM" id="Phobius"/>
    </source>
</evidence>
<reference evidence="2" key="1">
    <citation type="submission" date="2022-03" db="EMBL/GenBank/DDBJ databases">
        <authorList>
            <person name="Martin H S."/>
        </authorList>
    </citation>
    <scope>NUCLEOTIDE SEQUENCE</scope>
</reference>
<feature type="transmembrane region" description="Helical" evidence="1">
    <location>
        <begin position="73"/>
        <end position="94"/>
    </location>
</feature>
<dbReference type="Proteomes" id="UP000837857">
    <property type="component" value="Chromosome 1"/>
</dbReference>
<organism evidence="2 3">
    <name type="scientific">Iphiclides podalirius</name>
    <name type="common">scarce swallowtail</name>
    <dbReference type="NCBI Taxonomy" id="110791"/>
    <lineage>
        <taxon>Eukaryota</taxon>
        <taxon>Metazoa</taxon>
        <taxon>Ecdysozoa</taxon>
        <taxon>Arthropoda</taxon>
        <taxon>Hexapoda</taxon>
        <taxon>Insecta</taxon>
        <taxon>Pterygota</taxon>
        <taxon>Neoptera</taxon>
        <taxon>Endopterygota</taxon>
        <taxon>Lepidoptera</taxon>
        <taxon>Glossata</taxon>
        <taxon>Ditrysia</taxon>
        <taxon>Papilionoidea</taxon>
        <taxon>Papilionidae</taxon>
        <taxon>Papilioninae</taxon>
        <taxon>Iphiclides</taxon>
    </lineage>
</organism>
<dbReference type="PANTHER" id="PTHR36694">
    <property type="entry name" value="PASIFLORA 1, ISOFORM A-RELATED"/>
    <property type="match status" value="1"/>
</dbReference>
<feature type="non-terminal residue" evidence="2">
    <location>
        <position position="252"/>
    </location>
</feature>
<keyword evidence="1" id="KW-1133">Transmembrane helix</keyword>
<protein>
    <submittedName>
        <fullName evidence="2">Uncharacterized protein</fullName>
    </submittedName>
</protein>
<dbReference type="Pfam" id="PF15860">
    <property type="entry name" value="DUF4728"/>
    <property type="match status" value="1"/>
</dbReference>
<sequence>MPIIQSCCCWRSLRRGCYASAIYTMVYFAITIITMGHFIDVEHRYLSGEMTEPESESFLEPDKITPITVSLNITLLACSTMGLVSCVMMVIGVYKDIKYLLLPWIVAMGLETLVEVINLIYLFYLQTLNFNPITSFLFTLDFFLIVLNIYAMVCVISQFQEYMHGRGTAAFDYSDRFTRNVTTRTSRAETRVTSPRFNTPQPLNTLPPPVQHPVAVVDLLEDPWQAAAIRRNSRRPPQRLLLPYFRNLLAQQ</sequence>
<evidence type="ECO:0000313" key="3">
    <source>
        <dbReference type="Proteomes" id="UP000837857"/>
    </source>
</evidence>
<feature type="transmembrane region" description="Helical" evidence="1">
    <location>
        <begin position="21"/>
        <end position="39"/>
    </location>
</feature>